<sequence length="298" mass="31463">MVSADTKLMLMRGNVVLHAVAAALCLGSTTMLPIFRLRIDDLHSSITQSLWTTSIYTPAVEKHVPAQTFAENCHDLAVAFKFAQVATIIGIVAFTAATLFSIFHLAPTFTRSRHRVRGVCGAPICALLLLGILSTGVSCYIAHSMYEKDWCAAPAATLATAEPLVQSTQLSSTNVPSVVLHLPGKELRDVSILRHSAVTESAVRRTSVAPLSIDTGAAPAYHLGAGGCNPFDGCVSSYRDMGFEGAAGWQTMWSALILSVVGLFAEAIVIATASSHIAEVGVGEATAALLQGEDERLL</sequence>
<comment type="caution">
    <text evidence="2">The sequence shown here is derived from an EMBL/GenBank/DDBJ whole genome shotgun (WGS) entry which is preliminary data.</text>
</comment>
<keyword evidence="1" id="KW-1133">Transmembrane helix</keyword>
<organism evidence="2 3">
    <name type="scientific">Novymonas esmeraldas</name>
    <dbReference type="NCBI Taxonomy" id="1808958"/>
    <lineage>
        <taxon>Eukaryota</taxon>
        <taxon>Discoba</taxon>
        <taxon>Euglenozoa</taxon>
        <taxon>Kinetoplastea</taxon>
        <taxon>Metakinetoplastina</taxon>
        <taxon>Trypanosomatida</taxon>
        <taxon>Trypanosomatidae</taxon>
        <taxon>Novymonas</taxon>
    </lineage>
</organism>
<name>A0AAW0F6L2_9TRYP</name>
<dbReference type="EMBL" id="JAECZO010000021">
    <property type="protein sequence ID" value="KAK7201885.1"/>
    <property type="molecule type" value="Genomic_DNA"/>
</dbReference>
<dbReference type="Proteomes" id="UP001430356">
    <property type="component" value="Unassembled WGS sequence"/>
</dbReference>
<feature type="transmembrane region" description="Helical" evidence="1">
    <location>
        <begin position="85"/>
        <end position="106"/>
    </location>
</feature>
<dbReference type="AlphaFoldDB" id="A0AAW0F6L2"/>
<keyword evidence="1" id="KW-0812">Transmembrane</keyword>
<evidence type="ECO:0000313" key="2">
    <source>
        <dbReference type="EMBL" id="KAK7201885.1"/>
    </source>
</evidence>
<evidence type="ECO:0000313" key="3">
    <source>
        <dbReference type="Proteomes" id="UP001430356"/>
    </source>
</evidence>
<gene>
    <name evidence="2" type="ORF">NESM_000255900</name>
</gene>
<dbReference type="Pfam" id="PF07344">
    <property type="entry name" value="Amastin"/>
    <property type="match status" value="1"/>
</dbReference>
<reference evidence="2 3" key="1">
    <citation type="journal article" date="2021" name="MBio">
        <title>A New Model Trypanosomatid, Novymonas esmeraldas: Genomic Perception of Its 'Candidatus Pandoraea novymonadis' Endosymbiont.</title>
        <authorList>
            <person name="Zakharova A."/>
            <person name="Saura A."/>
            <person name="Butenko A."/>
            <person name="Podesvova L."/>
            <person name="Warmusova S."/>
            <person name="Kostygov A.Y."/>
            <person name="Nenarokova A."/>
            <person name="Lukes J."/>
            <person name="Opperdoes F.R."/>
            <person name="Yurchenko V."/>
        </authorList>
    </citation>
    <scope>NUCLEOTIDE SEQUENCE [LARGE SCALE GENOMIC DNA]</scope>
    <source>
        <strain evidence="2 3">E262AT.01</strain>
    </source>
</reference>
<keyword evidence="3" id="KW-1185">Reference proteome</keyword>
<keyword evidence="1" id="KW-0472">Membrane</keyword>
<feature type="transmembrane region" description="Helical" evidence="1">
    <location>
        <begin position="118"/>
        <end position="143"/>
    </location>
</feature>
<protein>
    <submittedName>
        <fullName evidence="2">Amastin surface glycoprotein</fullName>
    </submittedName>
</protein>
<proteinExistence type="predicted"/>
<accession>A0AAW0F6L2</accession>
<evidence type="ECO:0000256" key="1">
    <source>
        <dbReference type="SAM" id="Phobius"/>
    </source>
</evidence>
<dbReference type="InterPro" id="IPR009944">
    <property type="entry name" value="Amastin"/>
</dbReference>